<proteinExistence type="predicted"/>
<accession>A0A146K1Y5</accession>
<evidence type="ECO:0000313" key="1">
    <source>
        <dbReference type="EMBL" id="JAP90893.1"/>
    </source>
</evidence>
<organism evidence="1">
    <name type="scientific">Trepomonas sp. PC1</name>
    <dbReference type="NCBI Taxonomy" id="1076344"/>
    <lineage>
        <taxon>Eukaryota</taxon>
        <taxon>Metamonada</taxon>
        <taxon>Diplomonadida</taxon>
        <taxon>Hexamitidae</taxon>
        <taxon>Hexamitinae</taxon>
        <taxon>Trepomonas</taxon>
    </lineage>
</organism>
<gene>
    <name evidence="1" type="ORF">TPC1_17666</name>
</gene>
<reference evidence="1" key="1">
    <citation type="submission" date="2015-07" db="EMBL/GenBank/DDBJ databases">
        <title>Adaptation to a free-living lifestyle via gene acquisitions in the diplomonad Trepomonas sp. PC1.</title>
        <authorList>
            <person name="Xu F."/>
            <person name="Jerlstrom-Hultqvist J."/>
            <person name="Kolisko M."/>
            <person name="Simpson A.G.B."/>
            <person name="Roger A.J."/>
            <person name="Svard S.G."/>
            <person name="Andersson J.O."/>
        </authorList>
    </citation>
    <scope>NUCLEOTIDE SEQUENCE</scope>
    <source>
        <strain evidence="1">PC1</strain>
    </source>
</reference>
<dbReference type="Gene3D" id="1.25.40.10">
    <property type="entry name" value="Tetratricopeptide repeat domain"/>
    <property type="match status" value="1"/>
</dbReference>
<feature type="non-terminal residue" evidence="1">
    <location>
        <position position="114"/>
    </location>
</feature>
<protein>
    <submittedName>
        <fullName evidence="1">Uncharacterized protein</fullName>
    </submittedName>
</protein>
<feature type="non-terminal residue" evidence="1">
    <location>
        <position position="1"/>
    </location>
</feature>
<sequence length="114" mass="13364">QIPESDNQDKLLKMKQQYLDIANFSEFTYLQTSWAKTNQLSEKVQNFVDEWRTSIPEQQLSSKEKTIYFTLIGAVFNQLQSYSELSTHFLTQAIRFDQQNFFAYFQLGVASTKA</sequence>
<dbReference type="InterPro" id="IPR011990">
    <property type="entry name" value="TPR-like_helical_dom_sf"/>
</dbReference>
<dbReference type="EMBL" id="GDID01005713">
    <property type="protein sequence ID" value="JAP90893.1"/>
    <property type="molecule type" value="Transcribed_RNA"/>
</dbReference>
<dbReference type="AlphaFoldDB" id="A0A146K1Y5"/>
<name>A0A146K1Y5_9EUKA</name>